<dbReference type="AlphaFoldDB" id="A0AAN9HAU1"/>
<comment type="caution">
    <text evidence="2">The sequence shown here is derived from an EMBL/GenBank/DDBJ whole genome shotgun (WGS) entry which is preliminary data.</text>
</comment>
<evidence type="ECO:0000313" key="3">
    <source>
        <dbReference type="Proteomes" id="UP001364617"/>
    </source>
</evidence>
<feature type="compositionally biased region" description="Basic and acidic residues" evidence="1">
    <location>
        <begin position="63"/>
        <end position="73"/>
    </location>
</feature>
<protein>
    <submittedName>
        <fullName evidence="2">Uncharacterized protein</fullName>
    </submittedName>
</protein>
<accession>A0AAN9HAU1</accession>
<keyword evidence="3" id="KW-1185">Reference proteome</keyword>
<dbReference type="EMBL" id="JAYKXH010000006">
    <property type="protein sequence ID" value="KAK7165965.1"/>
    <property type="molecule type" value="Genomic_DNA"/>
</dbReference>
<evidence type="ECO:0000313" key="2">
    <source>
        <dbReference type="EMBL" id="KAK7165965.1"/>
    </source>
</evidence>
<feature type="region of interest" description="Disordered" evidence="1">
    <location>
        <begin position="55"/>
        <end position="86"/>
    </location>
</feature>
<sequence>MRSALCGERRVTHAPFDDFPALRDACSRSSSVLLQRVALVTSSCWSRGCWARAENGHRSARTKGFDAEEDRLSARKRPNSSQDLTKELIEELVTQKEHV</sequence>
<proteinExistence type="predicted"/>
<dbReference type="Proteomes" id="UP001364617">
    <property type="component" value="Unassembled WGS sequence"/>
</dbReference>
<organism evidence="2 3">
    <name type="scientific">Phoxinus phoxinus</name>
    <name type="common">Eurasian minnow</name>
    <dbReference type="NCBI Taxonomy" id="58324"/>
    <lineage>
        <taxon>Eukaryota</taxon>
        <taxon>Metazoa</taxon>
        <taxon>Chordata</taxon>
        <taxon>Craniata</taxon>
        <taxon>Vertebrata</taxon>
        <taxon>Euteleostomi</taxon>
        <taxon>Actinopterygii</taxon>
        <taxon>Neopterygii</taxon>
        <taxon>Teleostei</taxon>
        <taxon>Ostariophysi</taxon>
        <taxon>Cypriniformes</taxon>
        <taxon>Leuciscidae</taxon>
        <taxon>Phoxininae</taxon>
        <taxon>Phoxinus</taxon>
    </lineage>
</organism>
<name>A0AAN9HAU1_9TELE</name>
<reference evidence="2 3" key="1">
    <citation type="submission" date="2024-02" db="EMBL/GenBank/DDBJ databases">
        <title>Chromosome-level genome assembly of the Eurasian Minnow (Phoxinus phoxinus).</title>
        <authorList>
            <person name="Oriowo T.O."/>
            <person name="Martin S."/>
            <person name="Stange M."/>
            <person name="Chrysostomakis Y."/>
            <person name="Brown T."/>
            <person name="Winkler S."/>
            <person name="Kukowka S."/>
            <person name="Myers E.W."/>
            <person name="Bohne A."/>
        </authorList>
    </citation>
    <scope>NUCLEOTIDE SEQUENCE [LARGE SCALE GENOMIC DNA]</scope>
    <source>
        <strain evidence="2">ZFMK-TIS-60720</strain>
        <tissue evidence="2">Whole Organism</tissue>
    </source>
</reference>
<gene>
    <name evidence="2" type="ORF">R3I93_005906</name>
</gene>
<evidence type="ECO:0000256" key="1">
    <source>
        <dbReference type="SAM" id="MobiDB-lite"/>
    </source>
</evidence>